<proteinExistence type="predicted"/>
<accession>A0A1F5YNR7</accession>
<feature type="transmembrane region" description="Helical" evidence="1">
    <location>
        <begin position="108"/>
        <end position="128"/>
    </location>
</feature>
<feature type="transmembrane region" description="Helical" evidence="1">
    <location>
        <begin position="34"/>
        <end position="52"/>
    </location>
</feature>
<keyword evidence="1" id="KW-0472">Membrane</keyword>
<dbReference type="Pfam" id="PF04020">
    <property type="entry name" value="Phage_holin_4_2"/>
    <property type="match status" value="1"/>
</dbReference>
<gene>
    <name evidence="2" type="ORF">A2Z33_00770</name>
</gene>
<feature type="transmembrane region" description="Helical" evidence="1">
    <location>
        <begin position="64"/>
        <end position="88"/>
    </location>
</feature>
<keyword evidence="1" id="KW-0812">Transmembrane</keyword>
<dbReference type="EMBL" id="MFJD01000009">
    <property type="protein sequence ID" value="OGG01795.1"/>
    <property type="molecule type" value="Genomic_DNA"/>
</dbReference>
<protein>
    <recommendedName>
        <fullName evidence="4">Phage holin family protein</fullName>
    </recommendedName>
</protein>
<keyword evidence="1" id="KW-1133">Transmembrane helix</keyword>
<comment type="caution">
    <text evidence="2">The sequence shown here is derived from an EMBL/GenBank/DDBJ whole genome shotgun (WGS) entry which is preliminary data.</text>
</comment>
<reference evidence="2 3" key="1">
    <citation type="journal article" date="2016" name="Nat. Commun.">
        <title>Thousands of microbial genomes shed light on interconnected biogeochemical processes in an aquifer system.</title>
        <authorList>
            <person name="Anantharaman K."/>
            <person name="Brown C.T."/>
            <person name="Hug L.A."/>
            <person name="Sharon I."/>
            <person name="Castelle C.J."/>
            <person name="Probst A.J."/>
            <person name="Thomas B.C."/>
            <person name="Singh A."/>
            <person name="Wilkins M.J."/>
            <person name="Karaoz U."/>
            <person name="Brodie E.L."/>
            <person name="Williams K.H."/>
            <person name="Hubbard S.S."/>
            <person name="Banfield J.F."/>
        </authorList>
    </citation>
    <scope>NUCLEOTIDE SEQUENCE [LARGE SCALE GENOMIC DNA]</scope>
</reference>
<dbReference type="STRING" id="1798374.A2Z33_00770"/>
<evidence type="ECO:0008006" key="4">
    <source>
        <dbReference type="Google" id="ProtNLM"/>
    </source>
</evidence>
<evidence type="ECO:0000313" key="2">
    <source>
        <dbReference type="EMBL" id="OGG01795.1"/>
    </source>
</evidence>
<sequence>MKHFVRVFLFTVFAIWLSSQLLPALVIIGNWQTILIAGFVLAILMIFVAPLLKILFIPINIITFGLLSWMVNVIILYFLTILMPEVVIRPWTFPGISYAGFAVPPVYLSYPVALITASFVITLITNLLHSVSEQ</sequence>
<dbReference type="AlphaFoldDB" id="A0A1F5YNR7"/>
<dbReference type="InterPro" id="IPR007165">
    <property type="entry name" value="Phage_holin_4_2"/>
</dbReference>
<evidence type="ECO:0000313" key="3">
    <source>
        <dbReference type="Proteomes" id="UP000178448"/>
    </source>
</evidence>
<organism evidence="2 3">
    <name type="scientific">Candidatus Gottesmanbacteria bacterium RBG_16_52_11</name>
    <dbReference type="NCBI Taxonomy" id="1798374"/>
    <lineage>
        <taxon>Bacteria</taxon>
        <taxon>Candidatus Gottesmaniibacteriota</taxon>
    </lineage>
</organism>
<name>A0A1F5YNR7_9BACT</name>
<evidence type="ECO:0000256" key="1">
    <source>
        <dbReference type="SAM" id="Phobius"/>
    </source>
</evidence>
<dbReference type="Proteomes" id="UP000178448">
    <property type="component" value="Unassembled WGS sequence"/>
</dbReference>